<reference evidence="2" key="2">
    <citation type="submission" date="2019-10" db="EMBL/GenBank/DDBJ databases">
        <authorList>
            <consortium name="NCBI Genome Project"/>
        </authorList>
    </citation>
    <scope>NUCLEOTIDE SEQUENCE</scope>
    <source>
        <strain evidence="2">NI907</strain>
    </source>
</reference>
<dbReference type="Proteomes" id="UP000515153">
    <property type="component" value="Chromosome VII"/>
</dbReference>
<dbReference type="AlphaFoldDB" id="A0A6P8AXI0"/>
<organism evidence="1 2">
    <name type="scientific">Pyricularia grisea</name>
    <name type="common">Crabgrass-specific blast fungus</name>
    <name type="synonym">Magnaporthe grisea</name>
    <dbReference type="NCBI Taxonomy" id="148305"/>
    <lineage>
        <taxon>Eukaryota</taxon>
        <taxon>Fungi</taxon>
        <taxon>Dikarya</taxon>
        <taxon>Ascomycota</taxon>
        <taxon>Pezizomycotina</taxon>
        <taxon>Sordariomycetes</taxon>
        <taxon>Sordariomycetidae</taxon>
        <taxon>Magnaporthales</taxon>
        <taxon>Pyriculariaceae</taxon>
        <taxon>Pyricularia</taxon>
    </lineage>
</organism>
<accession>A0A6P8AXI0</accession>
<reference evidence="1 2" key="1">
    <citation type="journal article" date="2019" name="Mol. Biol. Evol.">
        <title>Blast fungal genomes show frequent chromosomal changes, gene gains and losses, and effector gene turnover.</title>
        <authorList>
            <person name="Gomez Luciano L.B."/>
            <person name="Jason Tsai I."/>
            <person name="Chuma I."/>
            <person name="Tosa Y."/>
            <person name="Chen Y.H."/>
            <person name="Li J.Y."/>
            <person name="Li M.Y."/>
            <person name="Jade Lu M.Y."/>
            <person name="Nakayashiki H."/>
            <person name="Li W.H."/>
        </authorList>
    </citation>
    <scope>NUCLEOTIDE SEQUENCE [LARGE SCALE GENOMIC DNA]</scope>
    <source>
        <strain evidence="1 2">NI907</strain>
    </source>
</reference>
<evidence type="ECO:0000313" key="1">
    <source>
        <dbReference type="Proteomes" id="UP000515153"/>
    </source>
</evidence>
<name>A0A6P8AXI0_PYRGI</name>
<reference evidence="2" key="3">
    <citation type="submission" date="2025-08" db="UniProtKB">
        <authorList>
            <consortium name="RefSeq"/>
        </authorList>
    </citation>
    <scope>IDENTIFICATION</scope>
    <source>
        <strain evidence="2">NI907</strain>
    </source>
</reference>
<dbReference type="GeneID" id="41965801"/>
<dbReference type="KEGG" id="pgri:PgNI_10922"/>
<evidence type="ECO:0000313" key="2">
    <source>
        <dbReference type="RefSeq" id="XP_030979633.1"/>
    </source>
</evidence>
<protein>
    <submittedName>
        <fullName evidence="2">Uncharacterized protein</fullName>
    </submittedName>
</protein>
<proteinExistence type="predicted"/>
<feature type="non-terminal residue" evidence="2">
    <location>
        <position position="1"/>
    </location>
</feature>
<dbReference type="RefSeq" id="XP_030979633.1">
    <property type="nucleotide sequence ID" value="XM_031130896.1"/>
</dbReference>
<keyword evidence="1" id="KW-1185">Reference proteome</keyword>
<gene>
    <name evidence="2" type="ORF">PgNI_10922</name>
</gene>
<sequence length="59" mass="6457">NGKVSVRFDLIEGSRTVSDLAVLKQVSVLTHHHLQRVEVVVSTGTILSVPRGLILEEHS</sequence>